<sequence>MLDIKPWYQSKTVWGALIAAGAPLLKHFGLEFGLAEQGDLADALAALAGAAGGILAVYGRVTATRPIDLGNRRS</sequence>
<dbReference type="AlphaFoldDB" id="A0A7Y0AVP0"/>
<comment type="caution">
    <text evidence="2">The sequence shown here is derived from an EMBL/GenBank/DDBJ whole genome shotgun (WGS) entry which is preliminary data.</text>
</comment>
<evidence type="ECO:0000256" key="1">
    <source>
        <dbReference type="SAM" id="Phobius"/>
    </source>
</evidence>
<keyword evidence="3" id="KW-1185">Reference proteome</keyword>
<proteinExistence type="predicted"/>
<reference evidence="2 3" key="1">
    <citation type="submission" date="2020-04" db="EMBL/GenBank/DDBJ databases">
        <title>Rhizobium sp. S-51 isolated from soil.</title>
        <authorList>
            <person name="Dahal R.H."/>
        </authorList>
    </citation>
    <scope>NUCLEOTIDE SEQUENCE [LARGE SCALE GENOMIC DNA]</scope>
    <source>
        <strain evidence="2 3">S-51</strain>
    </source>
</reference>
<dbReference type="RefSeq" id="WP_169589441.1">
    <property type="nucleotide sequence ID" value="NZ_JABBGK010000001.1"/>
</dbReference>
<evidence type="ECO:0008006" key="4">
    <source>
        <dbReference type="Google" id="ProtNLM"/>
    </source>
</evidence>
<gene>
    <name evidence="2" type="ORF">HHL25_09550</name>
</gene>
<keyword evidence="1" id="KW-0812">Transmembrane</keyword>
<name>A0A7Y0AVP0_9HYPH</name>
<evidence type="ECO:0000313" key="2">
    <source>
        <dbReference type="EMBL" id="NML74365.1"/>
    </source>
</evidence>
<feature type="transmembrane region" description="Helical" evidence="1">
    <location>
        <begin position="12"/>
        <end position="29"/>
    </location>
</feature>
<keyword evidence="1" id="KW-1133">Transmembrane helix</keyword>
<keyword evidence="1" id="KW-0472">Membrane</keyword>
<organism evidence="2 3">
    <name type="scientific">Rhizobium terricola</name>
    <dbReference type="NCBI Taxonomy" id="2728849"/>
    <lineage>
        <taxon>Bacteria</taxon>
        <taxon>Pseudomonadati</taxon>
        <taxon>Pseudomonadota</taxon>
        <taxon>Alphaproteobacteria</taxon>
        <taxon>Hyphomicrobiales</taxon>
        <taxon>Rhizobiaceae</taxon>
        <taxon>Rhizobium/Agrobacterium group</taxon>
        <taxon>Rhizobium</taxon>
    </lineage>
</organism>
<dbReference type="EMBL" id="JABBGK010000001">
    <property type="protein sequence ID" value="NML74365.1"/>
    <property type="molecule type" value="Genomic_DNA"/>
</dbReference>
<accession>A0A7Y0AVP0</accession>
<feature type="transmembrane region" description="Helical" evidence="1">
    <location>
        <begin position="41"/>
        <end position="63"/>
    </location>
</feature>
<evidence type="ECO:0000313" key="3">
    <source>
        <dbReference type="Proteomes" id="UP000541470"/>
    </source>
</evidence>
<dbReference type="Proteomes" id="UP000541470">
    <property type="component" value="Unassembled WGS sequence"/>
</dbReference>
<protein>
    <recommendedName>
        <fullName evidence="4">Holin</fullName>
    </recommendedName>
</protein>